<protein>
    <recommendedName>
        <fullName evidence="4">TIL domain-containing protein</fullName>
    </recommendedName>
</protein>
<feature type="chain" id="PRO_5043708625" description="TIL domain-containing protein" evidence="1">
    <location>
        <begin position="17"/>
        <end position="97"/>
    </location>
</feature>
<sequence length="97" mass="11088">MRLCILFFSTLSAVFSYQCYDGIVGWGREVNESGLKLVNCTERCCRVGWALPGTMYSCGSECPPGWQYERDEKCVKTEMDYSYCFCDGIAARCRPKF</sequence>
<feature type="signal peptide" evidence="1">
    <location>
        <begin position="1"/>
        <end position="16"/>
    </location>
</feature>
<dbReference type="EMBL" id="BTSY01000004">
    <property type="protein sequence ID" value="GMT23300.1"/>
    <property type="molecule type" value="Genomic_DNA"/>
</dbReference>
<proteinExistence type="predicted"/>
<name>A0AAV5VUV7_9BILA</name>
<keyword evidence="3" id="KW-1185">Reference proteome</keyword>
<evidence type="ECO:0000313" key="3">
    <source>
        <dbReference type="Proteomes" id="UP001432322"/>
    </source>
</evidence>
<dbReference type="Proteomes" id="UP001432322">
    <property type="component" value="Unassembled WGS sequence"/>
</dbReference>
<evidence type="ECO:0000313" key="2">
    <source>
        <dbReference type="EMBL" id="GMT23300.1"/>
    </source>
</evidence>
<comment type="caution">
    <text evidence="2">The sequence shown here is derived from an EMBL/GenBank/DDBJ whole genome shotgun (WGS) entry which is preliminary data.</text>
</comment>
<gene>
    <name evidence="2" type="ORF">PFISCL1PPCAC_14597</name>
</gene>
<evidence type="ECO:0000256" key="1">
    <source>
        <dbReference type="SAM" id="SignalP"/>
    </source>
</evidence>
<dbReference type="AlphaFoldDB" id="A0AAV5VUV7"/>
<accession>A0AAV5VUV7</accession>
<organism evidence="2 3">
    <name type="scientific">Pristionchus fissidentatus</name>
    <dbReference type="NCBI Taxonomy" id="1538716"/>
    <lineage>
        <taxon>Eukaryota</taxon>
        <taxon>Metazoa</taxon>
        <taxon>Ecdysozoa</taxon>
        <taxon>Nematoda</taxon>
        <taxon>Chromadorea</taxon>
        <taxon>Rhabditida</taxon>
        <taxon>Rhabditina</taxon>
        <taxon>Diplogasteromorpha</taxon>
        <taxon>Diplogasteroidea</taxon>
        <taxon>Neodiplogasteridae</taxon>
        <taxon>Pristionchus</taxon>
    </lineage>
</organism>
<keyword evidence="1" id="KW-0732">Signal</keyword>
<evidence type="ECO:0008006" key="4">
    <source>
        <dbReference type="Google" id="ProtNLM"/>
    </source>
</evidence>
<reference evidence="2" key="1">
    <citation type="submission" date="2023-10" db="EMBL/GenBank/DDBJ databases">
        <title>Genome assembly of Pristionchus species.</title>
        <authorList>
            <person name="Yoshida K."/>
            <person name="Sommer R.J."/>
        </authorList>
    </citation>
    <scope>NUCLEOTIDE SEQUENCE</scope>
    <source>
        <strain evidence="2">RS5133</strain>
    </source>
</reference>